<dbReference type="Proteomes" id="UP000572635">
    <property type="component" value="Unassembled WGS sequence"/>
</dbReference>
<protein>
    <submittedName>
        <fullName evidence="1">Uncharacterized protein</fullName>
    </submittedName>
</protein>
<organism evidence="1 2">
    <name type="scientific">Nocardiopsis composta</name>
    <dbReference type="NCBI Taxonomy" id="157465"/>
    <lineage>
        <taxon>Bacteria</taxon>
        <taxon>Bacillati</taxon>
        <taxon>Actinomycetota</taxon>
        <taxon>Actinomycetes</taxon>
        <taxon>Streptosporangiales</taxon>
        <taxon>Nocardiopsidaceae</taxon>
        <taxon>Nocardiopsis</taxon>
    </lineage>
</organism>
<name>A0A7W8VH20_9ACTN</name>
<sequence length="44" mass="4566">MGEHGVHAGAARALLTSMERMSAAACGLRSVVAQTMPSAHRSEE</sequence>
<evidence type="ECO:0000313" key="2">
    <source>
        <dbReference type="Proteomes" id="UP000572635"/>
    </source>
</evidence>
<accession>A0A7W8VH20</accession>
<dbReference type="AlphaFoldDB" id="A0A7W8VH20"/>
<reference evidence="1 2" key="1">
    <citation type="submission" date="2020-08" db="EMBL/GenBank/DDBJ databases">
        <title>Sequencing the genomes of 1000 actinobacteria strains.</title>
        <authorList>
            <person name="Klenk H.-P."/>
        </authorList>
    </citation>
    <scope>NUCLEOTIDE SEQUENCE [LARGE SCALE GENOMIC DNA]</scope>
    <source>
        <strain evidence="1 2">DSM 44551</strain>
    </source>
</reference>
<gene>
    <name evidence="1" type="ORF">HDA36_006300</name>
</gene>
<keyword evidence="2" id="KW-1185">Reference proteome</keyword>
<dbReference type="EMBL" id="JACHDB010000002">
    <property type="protein sequence ID" value="MBB5436152.1"/>
    <property type="molecule type" value="Genomic_DNA"/>
</dbReference>
<proteinExistence type="predicted"/>
<comment type="caution">
    <text evidence="1">The sequence shown here is derived from an EMBL/GenBank/DDBJ whole genome shotgun (WGS) entry which is preliminary data.</text>
</comment>
<evidence type="ECO:0000313" key="1">
    <source>
        <dbReference type="EMBL" id="MBB5436152.1"/>
    </source>
</evidence>